<dbReference type="Pfam" id="PF00561">
    <property type="entry name" value="Abhydrolase_1"/>
    <property type="match status" value="1"/>
</dbReference>
<keyword evidence="2 5" id="KW-0378">Hydrolase</keyword>
<protein>
    <submittedName>
        <fullName evidence="5">Alpha/beta fold hydrolase</fullName>
    </submittedName>
</protein>
<evidence type="ECO:0000256" key="1">
    <source>
        <dbReference type="ARBA" id="ARBA00010088"/>
    </source>
</evidence>
<sequence length="511" mass="54245">MKAEHKIRSALAAAAAVAAAAGVVVAAPDGAAADGAAGTRARTGPQGCTQVPNAECGTIRVSLVRARPELGSTTVAYVLIRHTDRGRPTAGTVAFNPGGPGSSTIALAPRLAQLHADLLADHDFLLVDPRGVNRSGAVDCGLTAPSATHSQLLKDAGRCGRALGDRSRAYTSAETADDIDAVRARLGIPKLILQGMSYGTYLMTVYAQRHPGSVRSMVLSGAYPLTRDTWFRSNARAMRRSVRLLCARSGGRCDGDRVLADLARLSQRLRQRPIGYTAEGVDRRLDDAALASLVYRAASNIPAQIGGVPAMVSAALRGDSTTLVELARRATPISGNRGGTDGDVREQDYNDGQSHAVACNDYRWSWDRSAPIKTRLRQYTAARAALPEADYTPFGKVAWTKALRSDNCILWPDRRPPVQRTSGPFADVPVLVVSGDLDPNTTTEQGRQAAAQFRHGTLLEVPNLGHITEVEPSGCVASIQHAFIRTGHLGDTRCLAKIPPVPVEKSPPGVR</sequence>
<dbReference type="SUPFAM" id="SSF53474">
    <property type="entry name" value="alpha/beta-Hydrolases"/>
    <property type="match status" value="1"/>
</dbReference>
<feature type="chain" id="PRO_5047422250" evidence="3">
    <location>
        <begin position="27"/>
        <end position="511"/>
    </location>
</feature>
<dbReference type="PROSITE" id="PS51318">
    <property type="entry name" value="TAT"/>
    <property type="match status" value="1"/>
</dbReference>
<keyword evidence="3" id="KW-0732">Signal</keyword>
<evidence type="ECO:0000313" key="6">
    <source>
        <dbReference type="Proteomes" id="UP001596380"/>
    </source>
</evidence>
<dbReference type="GO" id="GO:0016787">
    <property type="term" value="F:hydrolase activity"/>
    <property type="evidence" value="ECO:0007669"/>
    <property type="project" value="UniProtKB-KW"/>
</dbReference>
<dbReference type="Proteomes" id="UP001596380">
    <property type="component" value="Unassembled WGS sequence"/>
</dbReference>
<reference evidence="6" key="1">
    <citation type="journal article" date="2019" name="Int. J. Syst. Evol. Microbiol.">
        <title>The Global Catalogue of Microorganisms (GCM) 10K type strain sequencing project: providing services to taxonomists for standard genome sequencing and annotation.</title>
        <authorList>
            <consortium name="The Broad Institute Genomics Platform"/>
            <consortium name="The Broad Institute Genome Sequencing Center for Infectious Disease"/>
            <person name="Wu L."/>
            <person name="Ma J."/>
        </authorList>
    </citation>
    <scope>NUCLEOTIDE SEQUENCE [LARGE SCALE GENOMIC DNA]</scope>
    <source>
        <strain evidence="6">JCM 3369</strain>
    </source>
</reference>
<name>A0ABW2CE05_9ACTN</name>
<dbReference type="InterPro" id="IPR006311">
    <property type="entry name" value="TAT_signal"/>
</dbReference>
<organism evidence="5 6">
    <name type="scientific">Actinomadura yumaensis</name>
    <dbReference type="NCBI Taxonomy" id="111807"/>
    <lineage>
        <taxon>Bacteria</taxon>
        <taxon>Bacillati</taxon>
        <taxon>Actinomycetota</taxon>
        <taxon>Actinomycetes</taxon>
        <taxon>Streptosporangiales</taxon>
        <taxon>Thermomonosporaceae</taxon>
        <taxon>Actinomadura</taxon>
    </lineage>
</organism>
<feature type="domain" description="AB hydrolase-1" evidence="4">
    <location>
        <begin position="93"/>
        <end position="467"/>
    </location>
</feature>
<evidence type="ECO:0000256" key="2">
    <source>
        <dbReference type="ARBA" id="ARBA00022801"/>
    </source>
</evidence>
<dbReference type="PANTHER" id="PTHR43248:SF25">
    <property type="entry name" value="AB HYDROLASE-1 DOMAIN-CONTAINING PROTEIN-RELATED"/>
    <property type="match status" value="1"/>
</dbReference>
<feature type="signal peptide" evidence="3">
    <location>
        <begin position="1"/>
        <end position="26"/>
    </location>
</feature>
<accession>A0ABW2CE05</accession>
<dbReference type="PANTHER" id="PTHR43248">
    <property type="entry name" value="2-SUCCINYL-6-HYDROXY-2,4-CYCLOHEXADIENE-1-CARBOXYLATE SYNTHASE"/>
    <property type="match status" value="1"/>
</dbReference>
<comment type="caution">
    <text evidence="5">The sequence shown here is derived from an EMBL/GenBank/DDBJ whole genome shotgun (WGS) entry which is preliminary data.</text>
</comment>
<evidence type="ECO:0000256" key="3">
    <source>
        <dbReference type="SAM" id="SignalP"/>
    </source>
</evidence>
<dbReference type="Gene3D" id="3.40.50.1820">
    <property type="entry name" value="alpha/beta hydrolase"/>
    <property type="match status" value="1"/>
</dbReference>
<evidence type="ECO:0000313" key="5">
    <source>
        <dbReference type="EMBL" id="MFC6879358.1"/>
    </source>
</evidence>
<keyword evidence="6" id="KW-1185">Reference proteome</keyword>
<dbReference type="RefSeq" id="WP_160823993.1">
    <property type="nucleotide sequence ID" value="NZ_JBHSXS010000002.1"/>
</dbReference>
<evidence type="ECO:0000259" key="4">
    <source>
        <dbReference type="Pfam" id="PF00561"/>
    </source>
</evidence>
<dbReference type="InterPro" id="IPR051601">
    <property type="entry name" value="Serine_prot/Carboxylest_S33"/>
</dbReference>
<gene>
    <name evidence="5" type="ORF">ACFQKB_06215</name>
</gene>
<proteinExistence type="inferred from homology"/>
<dbReference type="InterPro" id="IPR029058">
    <property type="entry name" value="AB_hydrolase_fold"/>
</dbReference>
<dbReference type="InterPro" id="IPR000073">
    <property type="entry name" value="AB_hydrolase_1"/>
</dbReference>
<comment type="similarity">
    <text evidence="1">Belongs to the peptidase S33 family.</text>
</comment>
<dbReference type="EMBL" id="JBHSXS010000002">
    <property type="protein sequence ID" value="MFC6879358.1"/>
    <property type="molecule type" value="Genomic_DNA"/>
</dbReference>